<gene>
    <name evidence="7" type="ORF">IQ230_03570</name>
</gene>
<dbReference type="SUPFAM" id="SSF111369">
    <property type="entry name" value="HlyD-like secretion proteins"/>
    <property type="match status" value="3"/>
</dbReference>
<keyword evidence="4" id="KW-1133">Transmembrane helix</keyword>
<reference evidence="7 8" key="1">
    <citation type="submission" date="2020-10" db="EMBL/GenBank/DDBJ databases">
        <authorList>
            <person name="Castelo-Branco R."/>
            <person name="Eusebio N."/>
            <person name="Adriana R."/>
            <person name="Vieira A."/>
            <person name="Brugerolle De Fraissinette N."/>
            <person name="Rezende De Castro R."/>
            <person name="Schneider M.P."/>
            <person name="Vasconcelos V."/>
            <person name="Leao P.N."/>
        </authorList>
    </citation>
    <scope>NUCLEOTIDE SEQUENCE [LARGE SCALE GENOMIC DNA]</scope>
    <source>
        <strain evidence="7 8">LEGE 06123</strain>
    </source>
</reference>
<comment type="caution">
    <text evidence="7">The sequence shown here is derived from an EMBL/GenBank/DDBJ whole genome shotgun (WGS) entry which is preliminary data.</text>
</comment>
<evidence type="ECO:0000313" key="8">
    <source>
        <dbReference type="Proteomes" id="UP000651156"/>
    </source>
</evidence>
<accession>A0ABR9UQ32</accession>
<dbReference type="RefSeq" id="WP_193930701.1">
    <property type="nucleotide sequence ID" value="NZ_CAWPMZ010000096.1"/>
</dbReference>
<evidence type="ECO:0000256" key="1">
    <source>
        <dbReference type="ARBA" id="ARBA00004196"/>
    </source>
</evidence>
<feature type="domain" description="Multidrug resistance protein MdtA-like barrel-sandwich hybrid" evidence="6">
    <location>
        <begin position="62"/>
        <end position="319"/>
    </location>
</feature>
<evidence type="ECO:0000259" key="5">
    <source>
        <dbReference type="Pfam" id="PF25876"/>
    </source>
</evidence>
<evidence type="ECO:0000256" key="2">
    <source>
        <dbReference type="ARBA" id="ARBA00023054"/>
    </source>
</evidence>
<dbReference type="InterPro" id="IPR058625">
    <property type="entry name" value="MdtA-like_BSH"/>
</dbReference>
<dbReference type="Gene3D" id="2.40.50.100">
    <property type="match status" value="2"/>
</dbReference>
<comment type="subcellular location">
    <subcellularLocation>
        <location evidence="1">Cell envelope</location>
    </subcellularLocation>
</comment>
<name>A0ABR9UQ32_9CHRO</name>
<feature type="coiled-coil region" evidence="3">
    <location>
        <begin position="93"/>
        <end position="187"/>
    </location>
</feature>
<keyword evidence="8" id="KW-1185">Reference proteome</keyword>
<dbReference type="Pfam" id="PF25917">
    <property type="entry name" value="BSH_RND"/>
    <property type="match status" value="1"/>
</dbReference>
<keyword evidence="2 3" id="KW-0175">Coiled coil</keyword>
<keyword evidence="4" id="KW-0472">Membrane</keyword>
<evidence type="ECO:0000256" key="3">
    <source>
        <dbReference type="SAM" id="Coils"/>
    </source>
</evidence>
<dbReference type="Pfam" id="PF25876">
    <property type="entry name" value="HH_MFP_RND"/>
    <property type="match status" value="1"/>
</dbReference>
<organism evidence="7 8">
    <name type="scientific">Gloeocapsopsis crepidinum LEGE 06123</name>
    <dbReference type="NCBI Taxonomy" id="588587"/>
    <lineage>
        <taxon>Bacteria</taxon>
        <taxon>Bacillati</taxon>
        <taxon>Cyanobacteriota</taxon>
        <taxon>Cyanophyceae</taxon>
        <taxon>Oscillatoriophycideae</taxon>
        <taxon>Chroococcales</taxon>
        <taxon>Chroococcaceae</taxon>
        <taxon>Gloeocapsopsis</taxon>
    </lineage>
</organism>
<feature type="domain" description="Multidrug resistance protein MdtA-like alpha-helical hairpin" evidence="5">
    <location>
        <begin position="159"/>
        <end position="225"/>
    </location>
</feature>
<keyword evidence="4" id="KW-0812">Transmembrane</keyword>
<evidence type="ECO:0000313" key="7">
    <source>
        <dbReference type="EMBL" id="MBE9189458.1"/>
    </source>
</evidence>
<feature type="transmembrane region" description="Helical" evidence="4">
    <location>
        <begin position="21"/>
        <end position="42"/>
    </location>
</feature>
<dbReference type="InterPro" id="IPR050465">
    <property type="entry name" value="UPF0194_transport"/>
</dbReference>
<sequence length="412" mass="44440">MTQLVSPQETAQASPAKRINLRLLIPLGLLIIGAVGIAMWYLSRPQSTALQLSGRIEGYPTNVGAKVGGRVDAVALREGDEVRRGEVIVQLDDAEIQAQLQGANARLSAAQQQEQQARLQIAVAQSQIEEAQFNLQQSQGDARGRIAQAEANVATAQAQLSQTEAQLVEARSQLELARKERDRFQQLLQAGAITQQQFDQAQTTFQTAQATLQSRKAAINAAQRQVNAAQGGLVQAQTASLNPNIRNTQLNALRRQLDVARSQLAAAQAEVKNAQASRQQIQAQIAYLNVVSPIDGVVLTRSVEPGEVVATGRTLLTVIDPNTVYLRGFIPGGQIGNVRVGQRANVFLDSAPDRPLSARVAAIDPQASFTPENIYFREDRVRQVFGVKLSIDNPQGFAKPGMPADGEIITEG</sequence>
<proteinExistence type="predicted"/>
<feature type="coiled-coil region" evidence="3">
    <location>
        <begin position="250"/>
        <end position="284"/>
    </location>
</feature>
<dbReference type="PANTHER" id="PTHR32347:SF23">
    <property type="entry name" value="BLL5650 PROTEIN"/>
    <property type="match status" value="1"/>
</dbReference>
<dbReference type="Gene3D" id="2.40.30.170">
    <property type="match status" value="1"/>
</dbReference>
<protein>
    <submittedName>
        <fullName evidence="7">HlyD family efflux transporter periplasmic adaptor subunit</fullName>
    </submittedName>
</protein>
<evidence type="ECO:0000256" key="4">
    <source>
        <dbReference type="SAM" id="Phobius"/>
    </source>
</evidence>
<dbReference type="Gene3D" id="1.10.287.470">
    <property type="entry name" value="Helix hairpin bin"/>
    <property type="match status" value="1"/>
</dbReference>
<dbReference type="EMBL" id="JADEWN010000005">
    <property type="protein sequence ID" value="MBE9189458.1"/>
    <property type="molecule type" value="Genomic_DNA"/>
</dbReference>
<dbReference type="PANTHER" id="PTHR32347">
    <property type="entry name" value="EFFLUX SYSTEM COMPONENT YKNX-RELATED"/>
    <property type="match status" value="1"/>
</dbReference>
<evidence type="ECO:0000259" key="6">
    <source>
        <dbReference type="Pfam" id="PF25917"/>
    </source>
</evidence>
<dbReference type="InterPro" id="IPR058624">
    <property type="entry name" value="MdtA-like_HH"/>
</dbReference>
<dbReference type="Proteomes" id="UP000651156">
    <property type="component" value="Unassembled WGS sequence"/>
</dbReference>